<name>A0ACC6QU52_9ACTN</name>
<dbReference type="Proteomes" id="UP001375539">
    <property type="component" value="Unassembled WGS sequence"/>
</dbReference>
<evidence type="ECO:0000313" key="2">
    <source>
        <dbReference type="Proteomes" id="UP001375539"/>
    </source>
</evidence>
<keyword evidence="2" id="KW-1185">Reference proteome</keyword>
<dbReference type="EMBL" id="JBBKAI010000002">
    <property type="protein sequence ID" value="MEJ8661815.1"/>
    <property type="molecule type" value="Genomic_DNA"/>
</dbReference>
<protein>
    <submittedName>
        <fullName evidence="1">Tetratricopeptide repeat protein</fullName>
    </submittedName>
</protein>
<sequence>MTGASLQECEPVTTSGTIAVANLHGQIDGLAVRLSRAGTGERPAAPLAVAQGASLIDLLNLRGHILGRVADYERAAELAERLVHVAPEDGTALLARARTRATLHRFAEAVADLGEAGRSGADEAALDAERAVVLQALGYYADAMALIRKGADRQSDFTTLGALAVLQAERGEVTEAEDLFGDARRHYRGTSPFPLAQLDFRRGVMWHREGDLDAARACYEAARRRVPDYAPALGHLAEVELLRGSPPAAVALLRPLTRTSDDPEYASHLAAALHAGGRVHEAQQWRERAVTGYDDLVVRHPEAYADHAAEFWLTVGADADRGLELALQNLTFRQTARAHALFQRAVLAQNWVAEAAP</sequence>
<accession>A0ACC6QU52</accession>
<evidence type="ECO:0000313" key="1">
    <source>
        <dbReference type="EMBL" id="MEJ8661815.1"/>
    </source>
</evidence>
<comment type="caution">
    <text evidence="1">The sequence shown here is derived from an EMBL/GenBank/DDBJ whole genome shotgun (WGS) entry which is preliminary data.</text>
</comment>
<organism evidence="1 2">
    <name type="scientific">Streptomyces pratisoli</name>
    <dbReference type="NCBI Taxonomy" id="3139917"/>
    <lineage>
        <taxon>Bacteria</taxon>
        <taxon>Bacillati</taxon>
        <taxon>Actinomycetota</taxon>
        <taxon>Actinomycetes</taxon>
        <taxon>Kitasatosporales</taxon>
        <taxon>Streptomycetaceae</taxon>
        <taxon>Streptomyces</taxon>
    </lineage>
</organism>
<proteinExistence type="predicted"/>
<reference evidence="1" key="1">
    <citation type="submission" date="2024-03" db="EMBL/GenBank/DDBJ databases">
        <title>Novel Streptomyces species of biotechnological and ecological value are a feature of Machair soil.</title>
        <authorList>
            <person name="Prole J.R."/>
            <person name="Goodfellow M."/>
            <person name="Allenby N."/>
            <person name="Ward A.C."/>
        </authorList>
    </citation>
    <scope>NUCLEOTIDE SEQUENCE</scope>
    <source>
        <strain evidence="1">MS1.AVA.4</strain>
    </source>
</reference>
<gene>
    <name evidence="1" type="ORF">WKI58_35825</name>
</gene>